<dbReference type="Pfam" id="PF20710">
    <property type="entry name" value="DUF6824"/>
    <property type="match status" value="1"/>
</dbReference>
<name>A0ABD3RKB6_9STRA</name>
<gene>
    <name evidence="2" type="ORF">ACHAXA_009670</name>
</gene>
<dbReference type="Proteomes" id="UP001530377">
    <property type="component" value="Unassembled WGS sequence"/>
</dbReference>
<dbReference type="EMBL" id="JALLPB020000211">
    <property type="protein sequence ID" value="KAL3812196.1"/>
    <property type="molecule type" value="Genomic_DNA"/>
</dbReference>
<protein>
    <recommendedName>
        <fullName evidence="1">DUF6824 domain-containing protein</fullName>
    </recommendedName>
</protein>
<feature type="domain" description="DUF6824" evidence="1">
    <location>
        <begin position="400"/>
        <end position="483"/>
    </location>
</feature>
<reference evidence="2 3" key="1">
    <citation type="submission" date="2024-10" db="EMBL/GenBank/DDBJ databases">
        <title>Updated reference genomes for cyclostephanoid diatoms.</title>
        <authorList>
            <person name="Roberts W.R."/>
            <person name="Alverson A.J."/>
        </authorList>
    </citation>
    <scope>NUCLEOTIDE SEQUENCE [LARGE SCALE GENOMIC DNA]</scope>
    <source>
        <strain evidence="2 3">AJA228-03</strain>
    </source>
</reference>
<organism evidence="2 3">
    <name type="scientific">Cyclostephanos tholiformis</name>
    <dbReference type="NCBI Taxonomy" id="382380"/>
    <lineage>
        <taxon>Eukaryota</taxon>
        <taxon>Sar</taxon>
        <taxon>Stramenopiles</taxon>
        <taxon>Ochrophyta</taxon>
        <taxon>Bacillariophyta</taxon>
        <taxon>Coscinodiscophyceae</taxon>
        <taxon>Thalassiosirophycidae</taxon>
        <taxon>Stephanodiscales</taxon>
        <taxon>Stephanodiscaceae</taxon>
        <taxon>Cyclostephanos</taxon>
    </lineage>
</organism>
<accession>A0ABD3RKB6</accession>
<evidence type="ECO:0000313" key="2">
    <source>
        <dbReference type="EMBL" id="KAL3812196.1"/>
    </source>
</evidence>
<dbReference type="AlphaFoldDB" id="A0ABD3RKB6"/>
<proteinExistence type="predicted"/>
<evidence type="ECO:0000259" key="1">
    <source>
        <dbReference type="Pfam" id="PF20710"/>
    </source>
</evidence>
<sequence>MQSSPSANLIAPTAAVTPKSHGLGVDEFSPGRCDRLNTGISDPSSNFDGADNVRNPFQSLDSVENGVLLDLKTSNAVEQTTSTSKCNKSEPSYWQQNEEHNIELTAKLLIHMSSGQSLAPFNEKFGVSSSDWCRVSSGGSAMDFATDAVEIDAMHSSQFKDNSTCNGSPLRSPSLSNYPYNEKFGVPSSDWCRVSSGGSAMDFAADAVEIDAIQSSQFTDNSTCNELSPPSPSLSNYGYVKFSAKHLLDPPKLQSNSTLYMGNQSANTAVTFDRCLSWLDISHGYQANEYKFVAIRFFNGETTVFTLDDPEQFHHVETIVTGSIEVNVVGWIASKEKIDLNTLTQKNYHEECTINKNTKPMSTIDESRAIKPNEEGTINKKRKPRRTIDESCAIEPTDDDVLFGRGGHTNLHPGNIRFREKARELRKWYEGCHSKEDKYHVSNVMVDCFKSKGHRFLEKGSDGLWHEVIGNGARKKASQALRERIGGKIKKEKNLHPTGEETKLPCPTAWPSYCSERR</sequence>
<dbReference type="InterPro" id="IPR049227">
    <property type="entry name" value="DUF6824"/>
</dbReference>
<keyword evidence="3" id="KW-1185">Reference proteome</keyword>
<evidence type="ECO:0000313" key="3">
    <source>
        <dbReference type="Proteomes" id="UP001530377"/>
    </source>
</evidence>
<comment type="caution">
    <text evidence="2">The sequence shown here is derived from an EMBL/GenBank/DDBJ whole genome shotgun (WGS) entry which is preliminary data.</text>
</comment>